<evidence type="ECO:0000256" key="5">
    <source>
        <dbReference type="ARBA" id="ARBA00022679"/>
    </source>
</evidence>
<sequence length="749" mass="86703">METKASETITENIFRSYYGADTFIEKSAIPKEFGFESKKGSGKDGYPDFFLDNEDFVIIVEVKASKQKDAESDVLFYMEHNQIDKDMLGIAVSGQTLEDLQVSYFKKYYGDEKANALNVDKSLMSIENLKKIYKKSKFTETTTEEHLNKTLHALNKEFQNENIVRDTERSLFFSGLMIALKDKTFRNSYKNIQEPSEEESKGLNSKLLEAHILNESIVNAITRQLKSKVNNLSKEYNWKDKFSFIKTIDYSLSKYKKLIKTIEENIFIPFENEEKQDILGRAYKIFLSKAGKVDNKNIIITPDHIKSLMVKLADLNSDDVVLDTCTGSGGFLMESMETLIKLANGNEEKIEKIKEEQLIGFENDSVLFALACSNMFLHGDGRTNLIYRSSILYDKHENIIDSDSEELYSFIKSKKPRKVIINPPYEDNKSIDFVRHAIKYLEPNGKLIIIMPTPTLTHNQNGETEKLLKEARLDFVIRMPEKLFTEQKRTVNTSIFGFTKTQHNQRDSVLFYNLEDDGFVSIQHKGRVDKNKDWNNKEQLILDCIRNKSEIKNLSEKRFIYKDDELNCAGFREKKNSHYEMVKMGDLFTVLKKGSLASEQNDDTGEYDFITASSEWKKHSEYDHDCEALVYAVSASGSLGRTHYVNGKFIASNLCIILQAKNEKYPINLKFYKYYLESIREQIRADLADGTSKLTINTTDLMEYYIEYIPYEKQNDFYQNNIKQYEKLEKQLLESKGELVAKLNSLDVQ</sequence>
<accession>A0A9D2GTZ7</accession>
<dbReference type="GO" id="GO:0003677">
    <property type="term" value="F:DNA binding"/>
    <property type="evidence" value="ECO:0007669"/>
    <property type="project" value="UniProtKB-KW"/>
</dbReference>
<keyword evidence="4 12" id="KW-0489">Methyltransferase</keyword>
<name>A0A9D2GTZ7_9BACT</name>
<dbReference type="PRINTS" id="PR00507">
    <property type="entry name" value="N12N6MTFRASE"/>
</dbReference>
<dbReference type="SUPFAM" id="SSF116734">
    <property type="entry name" value="DNA methylase specificity domain"/>
    <property type="match status" value="1"/>
</dbReference>
<dbReference type="EC" id="2.1.1.72" evidence="3"/>
<dbReference type="Pfam" id="PF01420">
    <property type="entry name" value="Methylase_S"/>
    <property type="match status" value="1"/>
</dbReference>
<proteinExistence type="inferred from homology"/>
<evidence type="ECO:0000256" key="8">
    <source>
        <dbReference type="ARBA" id="ARBA00023125"/>
    </source>
</evidence>
<dbReference type="InterPro" id="IPR044946">
    <property type="entry name" value="Restrct_endonuc_typeI_TRD_sf"/>
</dbReference>
<comment type="similarity">
    <text evidence="1">Belongs to the N(4)/N(6)-methyltransferase family.</text>
</comment>
<evidence type="ECO:0000256" key="3">
    <source>
        <dbReference type="ARBA" id="ARBA00011900"/>
    </source>
</evidence>
<dbReference type="PANTHER" id="PTHR42933">
    <property type="entry name" value="SLR6095 PROTEIN"/>
    <property type="match status" value="1"/>
</dbReference>
<evidence type="ECO:0000259" key="10">
    <source>
        <dbReference type="Pfam" id="PF01420"/>
    </source>
</evidence>
<comment type="catalytic activity">
    <reaction evidence="9">
        <text>a 2'-deoxyadenosine in DNA + S-adenosyl-L-methionine = an N(6)-methyl-2'-deoxyadenosine in DNA + S-adenosyl-L-homocysteine + H(+)</text>
        <dbReference type="Rhea" id="RHEA:15197"/>
        <dbReference type="Rhea" id="RHEA-COMP:12418"/>
        <dbReference type="Rhea" id="RHEA-COMP:12419"/>
        <dbReference type="ChEBI" id="CHEBI:15378"/>
        <dbReference type="ChEBI" id="CHEBI:57856"/>
        <dbReference type="ChEBI" id="CHEBI:59789"/>
        <dbReference type="ChEBI" id="CHEBI:90615"/>
        <dbReference type="ChEBI" id="CHEBI:90616"/>
        <dbReference type="EC" id="2.1.1.72"/>
    </reaction>
</comment>
<dbReference type="InterPro" id="IPR029063">
    <property type="entry name" value="SAM-dependent_MTases_sf"/>
</dbReference>
<evidence type="ECO:0000256" key="7">
    <source>
        <dbReference type="ARBA" id="ARBA00022747"/>
    </source>
</evidence>
<keyword evidence="8" id="KW-0238">DNA-binding</keyword>
<evidence type="ECO:0000313" key="13">
    <source>
        <dbReference type="Proteomes" id="UP000824176"/>
    </source>
</evidence>
<dbReference type="InterPro" id="IPR003356">
    <property type="entry name" value="DNA_methylase_A-5"/>
</dbReference>
<dbReference type="AlphaFoldDB" id="A0A9D2GTZ7"/>
<evidence type="ECO:0000256" key="2">
    <source>
        <dbReference type="ARBA" id="ARBA00010923"/>
    </source>
</evidence>
<dbReference type="Proteomes" id="UP000824176">
    <property type="component" value="Unassembled WGS sequence"/>
</dbReference>
<comment type="similarity">
    <text evidence="2">Belongs to the type-I restriction system S methylase family.</text>
</comment>
<dbReference type="EMBL" id="DXAQ01000085">
    <property type="protein sequence ID" value="HIZ89339.1"/>
    <property type="molecule type" value="Genomic_DNA"/>
</dbReference>
<organism evidence="12 13">
    <name type="scientific">Candidatus Mucispirillum faecigallinarum</name>
    <dbReference type="NCBI Taxonomy" id="2838699"/>
    <lineage>
        <taxon>Bacteria</taxon>
        <taxon>Pseudomonadati</taxon>
        <taxon>Deferribacterota</taxon>
        <taxon>Deferribacteres</taxon>
        <taxon>Deferribacterales</taxon>
        <taxon>Mucispirillaceae</taxon>
        <taxon>Mucispirillum</taxon>
    </lineage>
</organism>
<dbReference type="GO" id="GO:0009307">
    <property type="term" value="P:DNA restriction-modification system"/>
    <property type="evidence" value="ECO:0007669"/>
    <property type="project" value="UniProtKB-KW"/>
</dbReference>
<comment type="caution">
    <text evidence="12">The sequence shown here is derived from an EMBL/GenBank/DDBJ whole genome shotgun (WGS) entry which is preliminary data.</text>
</comment>
<reference evidence="12" key="1">
    <citation type="journal article" date="2021" name="PeerJ">
        <title>Extensive microbial diversity within the chicken gut microbiome revealed by metagenomics and culture.</title>
        <authorList>
            <person name="Gilroy R."/>
            <person name="Ravi A."/>
            <person name="Getino M."/>
            <person name="Pursley I."/>
            <person name="Horton D.L."/>
            <person name="Alikhan N.F."/>
            <person name="Baker D."/>
            <person name="Gharbi K."/>
            <person name="Hall N."/>
            <person name="Watson M."/>
            <person name="Adriaenssens E.M."/>
            <person name="Foster-Nyarko E."/>
            <person name="Jarju S."/>
            <person name="Secka A."/>
            <person name="Antonio M."/>
            <person name="Oren A."/>
            <person name="Chaudhuri R.R."/>
            <person name="La Ragione R."/>
            <person name="Hildebrand F."/>
            <person name="Pallen M.J."/>
        </authorList>
    </citation>
    <scope>NUCLEOTIDE SEQUENCE</scope>
    <source>
        <strain evidence="12">ChiW4-1371</strain>
    </source>
</reference>
<evidence type="ECO:0000256" key="6">
    <source>
        <dbReference type="ARBA" id="ARBA00022691"/>
    </source>
</evidence>
<feature type="domain" description="Type I restriction modification DNA specificity" evidence="10">
    <location>
        <begin position="577"/>
        <end position="716"/>
    </location>
</feature>
<evidence type="ECO:0000256" key="1">
    <source>
        <dbReference type="ARBA" id="ARBA00006594"/>
    </source>
</evidence>
<dbReference type="InterPro" id="IPR051537">
    <property type="entry name" value="DNA_Adenine_Mtase"/>
</dbReference>
<reference evidence="12" key="2">
    <citation type="submission" date="2021-04" db="EMBL/GenBank/DDBJ databases">
        <authorList>
            <person name="Gilroy R."/>
        </authorList>
    </citation>
    <scope>NUCLEOTIDE SEQUENCE</scope>
    <source>
        <strain evidence="12">ChiW4-1371</strain>
    </source>
</reference>
<dbReference type="PANTHER" id="PTHR42933:SF1">
    <property type="entry name" value="SITE-SPECIFIC DNA-METHYLTRANSFERASE (ADENINE-SPECIFIC)"/>
    <property type="match status" value="1"/>
</dbReference>
<protein>
    <recommendedName>
        <fullName evidence="3">site-specific DNA-methyltransferase (adenine-specific)</fullName>
        <ecNumber evidence="3">2.1.1.72</ecNumber>
    </recommendedName>
</protein>
<dbReference type="InterPro" id="IPR000055">
    <property type="entry name" value="Restrct_endonuc_typeI_TRD"/>
</dbReference>
<dbReference type="GO" id="GO:0009007">
    <property type="term" value="F:site-specific DNA-methyltransferase (adenine-specific) activity"/>
    <property type="evidence" value="ECO:0007669"/>
    <property type="project" value="UniProtKB-EC"/>
</dbReference>
<dbReference type="GO" id="GO:0008170">
    <property type="term" value="F:N-methyltransferase activity"/>
    <property type="evidence" value="ECO:0007669"/>
    <property type="project" value="InterPro"/>
</dbReference>
<dbReference type="Pfam" id="PF02384">
    <property type="entry name" value="N6_Mtase"/>
    <property type="match status" value="1"/>
</dbReference>
<evidence type="ECO:0000313" key="12">
    <source>
        <dbReference type="EMBL" id="HIZ89339.1"/>
    </source>
</evidence>
<evidence type="ECO:0000256" key="9">
    <source>
        <dbReference type="ARBA" id="ARBA00047942"/>
    </source>
</evidence>
<dbReference type="Gene3D" id="3.40.50.150">
    <property type="entry name" value="Vaccinia Virus protein VP39"/>
    <property type="match status" value="1"/>
</dbReference>
<gene>
    <name evidence="12" type="ORF">H9804_05305</name>
</gene>
<dbReference type="SUPFAM" id="SSF53335">
    <property type="entry name" value="S-adenosyl-L-methionine-dependent methyltransferases"/>
    <property type="match status" value="1"/>
</dbReference>
<dbReference type="Gene3D" id="3.90.220.20">
    <property type="entry name" value="DNA methylase specificity domains"/>
    <property type="match status" value="1"/>
</dbReference>
<keyword evidence="6" id="KW-0949">S-adenosyl-L-methionine</keyword>
<keyword evidence="5" id="KW-0808">Transferase</keyword>
<keyword evidence="7" id="KW-0680">Restriction system</keyword>
<evidence type="ECO:0000259" key="11">
    <source>
        <dbReference type="Pfam" id="PF02384"/>
    </source>
</evidence>
<feature type="domain" description="DNA methylase adenine-specific" evidence="11">
    <location>
        <begin position="275"/>
        <end position="556"/>
    </location>
</feature>
<dbReference type="GO" id="GO:0032259">
    <property type="term" value="P:methylation"/>
    <property type="evidence" value="ECO:0007669"/>
    <property type="project" value="UniProtKB-KW"/>
</dbReference>
<evidence type="ECO:0000256" key="4">
    <source>
        <dbReference type="ARBA" id="ARBA00022603"/>
    </source>
</evidence>